<evidence type="ECO:0000313" key="6">
    <source>
        <dbReference type="EMBL" id="ADE40289.1"/>
    </source>
</evidence>
<dbReference type="RefSeq" id="WP_013046916.1">
    <property type="nucleotide sequence ID" value="NC_014010.1"/>
</dbReference>
<feature type="transmembrane region" description="Helical" evidence="5">
    <location>
        <begin position="83"/>
        <end position="102"/>
    </location>
</feature>
<keyword evidence="4 5" id="KW-0472">Membrane</keyword>
<name>D5BN96_PUNMI</name>
<feature type="transmembrane region" description="Helical" evidence="5">
    <location>
        <begin position="55"/>
        <end position="77"/>
    </location>
</feature>
<comment type="subcellular location">
    <subcellularLocation>
        <location evidence="5">Cell inner membrane</location>
        <topology evidence="5">Multi-pass membrane protein</topology>
    </subcellularLocation>
</comment>
<comment type="similarity">
    <text evidence="5">Belongs to the YciB family.</text>
</comment>
<dbReference type="KEGG" id="apb:SAR116_2047"/>
<dbReference type="AlphaFoldDB" id="D5BN96"/>
<keyword evidence="3 5" id="KW-1133">Transmembrane helix</keyword>
<dbReference type="OrthoDB" id="9788219at2"/>
<keyword evidence="7" id="KW-1185">Reference proteome</keyword>
<dbReference type="GO" id="GO:0005886">
    <property type="term" value="C:plasma membrane"/>
    <property type="evidence" value="ECO:0007669"/>
    <property type="project" value="UniProtKB-SubCell"/>
</dbReference>
<dbReference type="Pfam" id="PF04279">
    <property type="entry name" value="IspA"/>
    <property type="match status" value="1"/>
</dbReference>
<evidence type="ECO:0000256" key="1">
    <source>
        <dbReference type="ARBA" id="ARBA00022475"/>
    </source>
</evidence>
<feature type="transmembrane region" description="Helical" evidence="5">
    <location>
        <begin position="123"/>
        <end position="143"/>
    </location>
</feature>
<dbReference type="Proteomes" id="UP000007460">
    <property type="component" value="Chromosome"/>
</dbReference>
<keyword evidence="5" id="KW-0997">Cell inner membrane</keyword>
<feature type="transmembrane region" description="Helical" evidence="5">
    <location>
        <begin position="20"/>
        <end position="43"/>
    </location>
</feature>
<keyword evidence="2 5" id="KW-0812">Transmembrane</keyword>
<keyword evidence="1 5" id="KW-1003">Cell membrane</keyword>
<gene>
    <name evidence="5" type="primary">yciB</name>
    <name evidence="6" type="ordered locus">SAR116_2047</name>
</gene>
<dbReference type="PANTHER" id="PTHR36917:SF1">
    <property type="entry name" value="INNER MEMBRANE-SPANNING PROTEIN YCIB"/>
    <property type="match status" value="1"/>
</dbReference>
<evidence type="ECO:0000256" key="5">
    <source>
        <dbReference type="HAMAP-Rule" id="MF_00189"/>
    </source>
</evidence>
<sequence>MKLGAFLFEVLPLLGFFIGYSVYGLFAAAMISVGLGALVLLVAWFQERRVARFPLFSLLLSAGFTWAAIALDADIFIKMQPTLFNGLFAAVLLGGLIMRRAMMREFFQHQFALDDATWFTLSLRWGLFFLGLALANEYVWRGFDEAEWVFYKTFIAAPASALFMLAQLPITLRGLARVREDSSNQ</sequence>
<feature type="transmembrane region" description="Helical" evidence="5">
    <location>
        <begin position="149"/>
        <end position="170"/>
    </location>
</feature>
<dbReference type="EMBL" id="CP001751">
    <property type="protein sequence ID" value="ADE40289.1"/>
    <property type="molecule type" value="Genomic_DNA"/>
</dbReference>
<evidence type="ECO:0000313" key="7">
    <source>
        <dbReference type="Proteomes" id="UP000007460"/>
    </source>
</evidence>
<comment type="function">
    <text evidence="5">Plays a role in cell envelope biogenesis, maintenance of cell envelope integrity and membrane homeostasis.</text>
</comment>
<dbReference type="STRING" id="488538.SAR116_2047"/>
<evidence type="ECO:0000256" key="3">
    <source>
        <dbReference type="ARBA" id="ARBA00022989"/>
    </source>
</evidence>
<protein>
    <recommendedName>
        <fullName evidence="5">Inner membrane-spanning protein YciB</fullName>
    </recommendedName>
</protein>
<accession>D5BN96</accession>
<reference evidence="6 7" key="1">
    <citation type="journal article" date="2010" name="J. Bacteriol.">
        <title>Complete genome sequence of "Candidatus Puniceispirillum marinum" IMCC1322, a representative of the SAR116 clade in the Alphaproteobacteria.</title>
        <authorList>
            <person name="Oh H.M."/>
            <person name="Kwon K.K."/>
            <person name="Kang I."/>
            <person name="Kang S.G."/>
            <person name="Lee J.H."/>
            <person name="Kim S.J."/>
            <person name="Cho J.C."/>
        </authorList>
    </citation>
    <scope>NUCLEOTIDE SEQUENCE [LARGE SCALE GENOMIC DNA]</scope>
    <source>
        <strain evidence="6 7">IMCC1322</strain>
    </source>
</reference>
<dbReference type="HOGENOM" id="CLU_089554_1_1_5"/>
<proteinExistence type="inferred from homology"/>
<organism evidence="6 7">
    <name type="scientific">Puniceispirillum marinum (strain IMCC1322)</name>
    <dbReference type="NCBI Taxonomy" id="488538"/>
    <lineage>
        <taxon>Bacteria</taxon>
        <taxon>Pseudomonadati</taxon>
        <taxon>Pseudomonadota</taxon>
        <taxon>Alphaproteobacteria</taxon>
        <taxon>Candidatus Puniceispirillales</taxon>
        <taxon>Candidatus Puniceispirillaceae</taxon>
        <taxon>Candidatus Puniceispirillum</taxon>
    </lineage>
</organism>
<dbReference type="InterPro" id="IPR006008">
    <property type="entry name" value="YciB"/>
</dbReference>
<dbReference type="eggNOG" id="COG2917">
    <property type="taxonomic scope" value="Bacteria"/>
</dbReference>
<evidence type="ECO:0000256" key="2">
    <source>
        <dbReference type="ARBA" id="ARBA00022692"/>
    </source>
</evidence>
<dbReference type="HAMAP" id="MF_00189">
    <property type="entry name" value="YciB"/>
    <property type="match status" value="1"/>
</dbReference>
<dbReference type="PANTHER" id="PTHR36917">
    <property type="entry name" value="INTRACELLULAR SEPTATION PROTEIN A-RELATED"/>
    <property type="match status" value="1"/>
</dbReference>
<evidence type="ECO:0000256" key="4">
    <source>
        <dbReference type="ARBA" id="ARBA00023136"/>
    </source>
</evidence>